<keyword evidence="4" id="KW-0328">Glycosyltransferase</keyword>
<keyword evidence="4" id="KW-0808">Transferase</keyword>
<reference evidence="4 5" key="1">
    <citation type="submission" date="2018-03" db="EMBL/GenBank/DDBJ databases">
        <title>Ahniella affigens gen. nov., sp. nov., a gammaproteobacterium isolated from sandy soil near a stream.</title>
        <authorList>
            <person name="Ko Y."/>
            <person name="Kim J.-H."/>
        </authorList>
    </citation>
    <scope>NUCLEOTIDE SEQUENCE [LARGE SCALE GENOMIC DNA]</scope>
    <source>
        <strain evidence="4 5">D13</strain>
    </source>
</reference>
<dbReference type="GO" id="GO:0005829">
    <property type="term" value="C:cytosol"/>
    <property type="evidence" value="ECO:0007669"/>
    <property type="project" value="TreeGrafter"/>
</dbReference>
<comment type="catalytic activity">
    <reaction evidence="2">
        <text>IMP + diphosphate = hypoxanthine + 5-phospho-alpha-D-ribose 1-diphosphate</text>
        <dbReference type="Rhea" id="RHEA:17973"/>
        <dbReference type="ChEBI" id="CHEBI:17368"/>
        <dbReference type="ChEBI" id="CHEBI:33019"/>
        <dbReference type="ChEBI" id="CHEBI:58017"/>
        <dbReference type="ChEBI" id="CHEBI:58053"/>
        <dbReference type="EC" id="2.4.2.8"/>
    </reaction>
    <physiologicalReaction direction="right-to-left" evidence="2">
        <dbReference type="Rhea" id="RHEA:17975"/>
    </physiologicalReaction>
</comment>
<evidence type="ECO:0000256" key="1">
    <source>
        <dbReference type="ARBA" id="ARBA00048811"/>
    </source>
</evidence>
<gene>
    <name evidence="4" type="ORF">C7S18_15960</name>
</gene>
<reference evidence="4 5" key="2">
    <citation type="submission" date="2018-03" db="EMBL/GenBank/DDBJ databases">
        <authorList>
            <person name="Keele B.F."/>
        </authorList>
    </citation>
    <scope>NUCLEOTIDE SEQUENCE [LARGE SCALE GENOMIC DNA]</scope>
    <source>
        <strain evidence="4 5">D13</strain>
    </source>
</reference>
<evidence type="ECO:0000256" key="2">
    <source>
        <dbReference type="ARBA" id="ARBA00049402"/>
    </source>
</evidence>
<dbReference type="KEGG" id="xba:C7S18_15960"/>
<dbReference type="InterPro" id="IPR029057">
    <property type="entry name" value="PRTase-like"/>
</dbReference>
<name>A0A2P1PUT1_9GAMM</name>
<feature type="domain" description="Phosphoribosyltransferase" evidence="3">
    <location>
        <begin position="22"/>
        <end position="145"/>
    </location>
</feature>
<organism evidence="4 5">
    <name type="scientific">Ahniella affigens</name>
    <dbReference type="NCBI Taxonomy" id="2021234"/>
    <lineage>
        <taxon>Bacteria</taxon>
        <taxon>Pseudomonadati</taxon>
        <taxon>Pseudomonadota</taxon>
        <taxon>Gammaproteobacteria</taxon>
        <taxon>Lysobacterales</taxon>
        <taxon>Rhodanobacteraceae</taxon>
        <taxon>Ahniella</taxon>
    </lineage>
</organism>
<dbReference type="CDD" id="cd06223">
    <property type="entry name" value="PRTases_typeI"/>
    <property type="match status" value="1"/>
</dbReference>
<dbReference type="RefSeq" id="WP_106892512.1">
    <property type="nucleotide sequence ID" value="NZ_CP027860.1"/>
</dbReference>
<evidence type="ECO:0000259" key="3">
    <source>
        <dbReference type="Pfam" id="PF00156"/>
    </source>
</evidence>
<dbReference type="GO" id="GO:0046100">
    <property type="term" value="P:hypoxanthine metabolic process"/>
    <property type="evidence" value="ECO:0007669"/>
    <property type="project" value="TreeGrafter"/>
</dbReference>
<dbReference type="Proteomes" id="UP000241074">
    <property type="component" value="Chromosome"/>
</dbReference>
<evidence type="ECO:0000313" key="4">
    <source>
        <dbReference type="EMBL" id="AVP98591.1"/>
    </source>
</evidence>
<accession>A0A2P1PUT1</accession>
<dbReference type="GO" id="GO:0032263">
    <property type="term" value="P:GMP salvage"/>
    <property type="evidence" value="ECO:0007669"/>
    <property type="project" value="TreeGrafter"/>
</dbReference>
<dbReference type="GO" id="GO:0004422">
    <property type="term" value="F:hypoxanthine phosphoribosyltransferase activity"/>
    <property type="evidence" value="ECO:0007669"/>
    <property type="project" value="TreeGrafter"/>
</dbReference>
<keyword evidence="5" id="KW-1185">Reference proteome</keyword>
<sequence>MSEPNLQKALTQSDLIHPRSVLLAAIERVAQEIDAFYADAEQPPVFLTVLNGGVMFSGLLSLSLQTRCVFDSIHATRYRSGTSGHEVTWGKWAKLDLKGRDVLIVDDILDEGRTLSAIVQRCQEAGARRVNIAALCAKRHGRCVPGLHVDFVGVEVPDRYVYGFGMDYYELGRNLPAIYALKDGV</sequence>
<dbReference type="Gene3D" id="3.40.50.2020">
    <property type="match status" value="1"/>
</dbReference>
<dbReference type="OrthoDB" id="9802824at2"/>
<dbReference type="Pfam" id="PF00156">
    <property type="entry name" value="Pribosyltran"/>
    <property type="match status" value="1"/>
</dbReference>
<dbReference type="SUPFAM" id="SSF53271">
    <property type="entry name" value="PRTase-like"/>
    <property type="match status" value="1"/>
</dbReference>
<dbReference type="GO" id="GO:0006178">
    <property type="term" value="P:guanine salvage"/>
    <property type="evidence" value="ECO:0007669"/>
    <property type="project" value="TreeGrafter"/>
</dbReference>
<dbReference type="InterPro" id="IPR050408">
    <property type="entry name" value="HGPRT"/>
</dbReference>
<dbReference type="NCBIfam" id="NF006605">
    <property type="entry name" value="PRK09162.1"/>
    <property type="match status" value="1"/>
</dbReference>
<evidence type="ECO:0000313" key="5">
    <source>
        <dbReference type="Proteomes" id="UP000241074"/>
    </source>
</evidence>
<protein>
    <submittedName>
        <fullName evidence="4">Hypoxanthine-guanine phosphoribosyltransferase</fullName>
    </submittedName>
</protein>
<dbReference type="GO" id="GO:0032264">
    <property type="term" value="P:IMP salvage"/>
    <property type="evidence" value="ECO:0007669"/>
    <property type="project" value="TreeGrafter"/>
</dbReference>
<dbReference type="PANTHER" id="PTHR43340:SF1">
    <property type="entry name" value="HYPOXANTHINE PHOSPHORIBOSYLTRANSFERASE"/>
    <property type="match status" value="1"/>
</dbReference>
<dbReference type="PANTHER" id="PTHR43340">
    <property type="entry name" value="HYPOXANTHINE-GUANINE PHOSPHORIBOSYLTRANSFERASE"/>
    <property type="match status" value="1"/>
</dbReference>
<dbReference type="InterPro" id="IPR000836">
    <property type="entry name" value="PRTase_dom"/>
</dbReference>
<dbReference type="GO" id="GO:0000287">
    <property type="term" value="F:magnesium ion binding"/>
    <property type="evidence" value="ECO:0007669"/>
    <property type="project" value="TreeGrafter"/>
</dbReference>
<dbReference type="EMBL" id="CP027860">
    <property type="protein sequence ID" value="AVP98591.1"/>
    <property type="molecule type" value="Genomic_DNA"/>
</dbReference>
<proteinExistence type="predicted"/>
<dbReference type="AlphaFoldDB" id="A0A2P1PUT1"/>
<comment type="catalytic activity">
    <reaction evidence="1">
        <text>GMP + diphosphate = guanine + 5-phospho-alpha-D-ribose 1-diphosphate</text>
        <dbReference type="Rhea" id="RHEA:25424"/>
        <dbReference type="ChEBI" id="CHEBI:16235"/>
        <dbReference type="ChEBI" id="CHEBI:33019"/>
        <dbReference type="ChEBI" id="CHEBI:58017"/>
        <dbReference type="ChEBI" id="CHEBI:58115"/>
        <dbReference type="EC" id="2.4.2.8"/>
    </reaction>
    <physiologicalReaction direction="right-to-left" evidence="1">
        <dbReference type="Rhea" id="RHEA:25426"/>
    </physiologicalReaction>
</comment>